<gene>
    <name evidence="3" type="ORF">A3Q29_15955</name>
</gene>
<dbReference type="Pfam" id="PF02120">
    <property type="entry name" value="Flg_hook"/>
    <property type="match status" value="1"/>
</dbReference>
<protein>
    <recommendedName>
        <fullName evidence="2">Flagellar hook-length control protein-like C-terminal domain-containing protein</fullName>
    </recommendedName>
</protein>
<dbReference type="CDD" id="cd17470">
    <property type="entry name" value="T3SS_Flik_C"/>
    <property type="match status" value="1"/>
</dbReference>
<evidence type="ECO:0000313" key="3">
    <source>
        <dbReference type="EMBL" id="OHT25066.1"/>
    </source>
</evidence>
<feature type="region of interest" description="Disordered" evidence="1">
    <location>
        <begin position="42"/>
        <end position="87"/>
    </location>
</feature>
<dbReference type="AlphaFoldDB" id="A0A1S1HUK9"/>
<evidence type="ECO:0000313" key="4">
    <source>
        <dbReference type="Proteomes" id="UP000179588"/>
    </source>
</evidence>
<proteinExistence type="predicted"/>
<dbReference type="InterPro" id="IPR052563">
    <property type="entry name" value="FliK"/>
</dbReference>
<dbReference type="EMBL" id="LVIE01000079">
    <property type="protein sequence ID" value="OHT25066.1"/>
    <property type="molecule type" value="Genomic_DNA"/>
</dbReference>
<sequence>MDVNTPNAPAISSSTGLKNSHNQQNDPRLDADQVPVLPFQAVLDNQQPVQKPTNTNDLTANKTSHTAADTVQTENSPQPTTKQQAEHAIDQMNYSRTLRRDGEHPVLQTQLLNQTDSLEQTWLNNLKVTDDSKTFISASTQFADGKQMALIPFAEKSVQLNASFAATVQSEEDSELRVPIRLTDLDNKDQPTHLTAFIKNEKEERKDQPLLPLNESKKIVVKDLSPDFMPLNKKSIERETFSVSQAISNGENTGNLKSAFTSSVDNSLLQPTSTQSASAHTVSMMPTPTATHTVSTNTPMIPMQPGVPLGSEAWQQQINQHMLFFSRQGISQAQIRLHPEDLGSLNVHLRIEDNQAVMHFVSPHSHVRAAMESMMPILRNALQESGIHLAQGSVGQDTPNGQSGSNKQTDHQQSLPSSSATLVGIASSESSLTPSAQPVTRARGGIDTFA</sequence>
<evidence type="ECO:0000259" key="2">
    <source>
        <dbReference type="Pfam" id="PF02120"/>
    </source>
</evidence>
<dbReference type="PANTHER" id="PTHR37533">
    <property type="entry name" value="FLAGELLAR HOOK-LENGTH CONTROL PROTEIN"/>
    <property type="match status" value="1"/>
</dbReference>
<dbReference type="PANTHER" id="PTHR37533:SF2">
    <property type="entry name" value="FLAGELLAR HOOK-LENGTH CONTROL PROTEIN"/>
    <property type="match status" value="1"/>
</dbReference>
<feature type="region of interest" description="Disordered" evidence="1">
    <location>
        <begin position="391"/>
        <end position="450"/>
    </location>
</feature>
<reference evidence="3 4" key="1">
    <citation type="submission" date="2016-03" db="EMBL/GenBank/DDBJ databases">
        <title>Genome sequence of Providencia stuartii strain, isolated from the salivary glands of larval Lucilia sericata.</title>
        <authorList>
            <person name="Yuan Y."/>
            <person name="Zhang Y."/>
            <person name="Fu S."/>
            <person name="Crippen T.L."/>
            <person name="Visi D."/>
            <person name="Benbow M.E."/>
            <person name="Allen M."/>
            <person name="Tomberlin J.K."/>
            <person name="Sze S.-H."/>
            <person name="Tarone A.M."/>
        </authorList>
    </citation>
    <scope>NUCLEOTIDE SEQUENCE [LARGE SCALE GENOMIC DNA]</scope>
    <source>
        <strain evidence="3 4">Crippen</strain>
    </source>
</reference>
<feature type="compositionally biased region" description="Polar residues" evidence="1">
    <location>
        <begin position="1"/>
        <end position="26"/>
    </location>
</feature>
<dbReference type="OrthoDB" id="1792985at2"/>
<keyword evidence="4" id="KW-1185">Reference proteome</keyword>
<dbReference type="Proteomes" id="UP000179588">
    <property type="component" value="Unassembled WGS sequence"/>
</dbReference>
<dbReference type="Gene3D" id="3.30.750.140">
    <property type="match status" value="1"/>
</dbReference>
<feature type="domain" description="Flagellar hook-length control protein-like C-terminal" evidence="2">
    <location>
        <begin position="325"/>
        <end position="402"/>
    </location>
</feature>
<organism evidence="3 4">
    <name type="scientific">Providencia stuartii</name>
    <dbReference type="NCBI Taxonomy" id="588"/>
    <lineage>
        <taxon>Bacteria</taxon>
        <taxon>Pseudomonadati</taxon>
        <taxon>Pseudomonadota</taxon>
        <taxon>Gammaproteobacteria</taxon>
        <taxon>Enterobacterales</taxon>
        <taxon>Morganellaceae</taxon>
        <taxon>Providencia</taxon>
    </lineage>
</organism>
<evidence type="ECO:0000256" key="1">
    <source>
        <dbReference type="SAM" id="MobiDB-lite"/>
    </source>
</evidence>
<accession>A0A1S1HUK9</accession>
<comment type="caution">
    <text evidence="3">The sequence shown here is derived from an EMBL/GenBank/DDBJ whole genome shotgun (WGS) entry which is preliminary data.</text>
</comment>
<feature type="compositionally biased region" description="Polar residues" evidence="1">
    <location>
        <begin position="393"/>
        <end position="438"/>
    </location>
</feature>
<feature type="compositionally biased region" description="Polar residues" evidence="1">
    <location>
        <begin position="43"/>
        <end position="83"/>
    </location>
</feature>
<feature type="region of interest" description="Disordered" evidence="1">
    <location>
        <begin position="1"/>
        <end position="30"/>
    </location>
</feature>
<name>A0A1S1HUK9_PROST</name>
<dbReference type="InterPro" id="IPR038610">
    <property type="entry name" value="FliK-like_C_sf"/>
</dbReference>
<dbReference type="RefSeq" id="WP_070926091.1">
    <property type="nucleotide sequence ID" value="NZ_VAUE01000031.1"/>
</dbReference>
<dbReference type="InterPro" id="IPR021136">
    <property type="entry name" value="Flagellar_hook_control-like_C"/>
</dbReference>